<dbReference type="Proteomes" id="UP000178444">
    <property type="component" value="Unassembled WGS sequence"/>
</dbReference>
<comment type="caution">
    <text evidence="1">The sequence shown here is derived from an EMBL/GenBank/DDBJ whole genome shotgun (WGS) entry which is preliminary data.</text>
</comment>
<dbReference type="EMBL" id="MGKO01000002">
    <property type="protein sequence ID" value="OGN28221.1"/>
    <property type="molecule type" value="Genomic_DNA"/>
</dbReference>
<organism evidence="1 2">
    <name type="scientific">Candidatus Yanofskybacteria bacterium RIFCSPLOWO2_01_FULL_49_17</name>
    <dbReference type="NCBI Taxonomy" id="1802700"/>
    <lineage>
        <taxon>Bacteria</taxon>
        <taxon>Candidatus Yanofskyibacteriota</taxon>
    </lineage>
</organism>
<accession>A0A1F8GSG0</accession>
<name>A0A1F8GSG0_9BACT</name>
<sequence length="98" mass="10796">MTEFFAAVLLFAALVAGLVFIKKANGNGRISIGVAGLTPAMFYEVGEQMLYPDKHGRYQRRGEVVHISGTTVRLRCGHENNATFPRPLASLRRSAFRA</sequence>
<dbReference type="AlphaFoldDB" id="A0A1F8GSG0"/>
<evidence type="ECO:0000313" key="2">
    <source>
        <dbReference type="Proteomes" id="UP000178444"/>
    </source>
</evidence>
<protein>
    <submittedName>
        <fullName evidence="1">Uncharacterized protein</fullName>
    </submittedName>
</protein>
<reference evidence="1 2" key="1">
    <citation type="journal article" date="2016" name="Nat. Commun.">
        <title>Thousands of microbial genomes shed light on interconnected biogeochemical processes in an aquifer system.</title>
        <authorList>
            <person name="Anantharaman K."/>
            <person name="Brown C.T."/>
            <person name="Hug L.A."/>
            <person name="Sharon I."/>
            <person name="Castelle C.J."/>
            <person name="Probst A.J."/>
            <person name="Thomas B.C."/>
            <person name="Singh A."/>
            <person name="Wilkins M.J."/>
            <person name="Karaoz U."/>
            <person name="Brodie E.L."/>
            <person name="Williams K.H."/>
            <person name="Hubbard S.S."/>
            <person name="Banfield J.F."/>
        </authorList>
    </citation>
    <scope>NUCLEOTIDE SEQUENCE [LARGE SCALE GENOMIC DNA]</scope>
</reference>
<gene>
    <name evidence="1" type="ORF">A2941_02250</name>
</gene>
<evidence type="ECO:0000313" key="1">
    <source>
        <dbReference type="EMBL" id="OGN28221.1"/>
    </source>
</evidence>
<proteinExistence type="predicted"/>